<proteinExistence type="predicted"/>
<dbReference type="EMBL" id="CP155620">
    <property type="protein sequence ID" value="XBJ29082.1"/>
    <property type="molecule type" value="Genomic_DNA"/>
</dbReference>
<evidence type="ECO:0008006" key="3">
    <source>
        <dbReference type="Google" id="ProtNLM"/>
    </source>
</evidence>
<feature type="transmembrane region" description="Helical" evidence="1">
    <location>
        <begin position="219"/>
        <end position="241"/>
    </location>
</feature>
<accession>A0AAU7E6P4</accession>
<name>A0AAU7E6P4_9BACT</name>
<organism evidence="2">
    <name type="scientific">Campylobacter sp. CCS1377</name>
    <dbReference type="NCBI Taxonomy" id="3158229"/>
    <lineage>
        <taxon>Bacteria</taxon>
        <taxon>Pseudomonadati</taxon>
        <taxon>Campylobacterota</taxon>
        <taxon>Epsilonproteobacteria</taxon>
        <taxon>Campylobacterales</taxon>
        <taxon>Campylobacteraceae</taxon>
        <taxon>Campylobacter</taxon>
    </lineage>
</organism>
<feature type="transmembrane region" description="Helical" evidence="1">
    <location>
        <begin position="63"/>
        <end position="86"/>
    </location>
</feature>
<dbReference type="RefSeq" id="WP_348518489.1">
    <property type="nucleotide sequence ID" value="NZ_CP155620.1"/>
</dbReference>
<gene>
    <name evidence="2" type="ORF">AAH949_08345</name>
</gene>
<feature type="transmembrane region" description="Helical" evidence="1">
    <location>
        <begin position="102"/>
        <end position="127"/>
    </location>
</feature>
<evidence type="ECO:0000313" key="2">
    <source>
        <dbReference type="EMBL" id="XBJ29082.1"/>
    </source>
</evidence>
<keyword evidence="1" id="KW-0812">Transmembrane</keyword>
<evidence type="ECO:0000256" key="1">
    <source>
        <dbReference type="SAM" id="Phobius"/>
    </source>
</evidence>
<keyword evidence="1" id="KW-1133">Transmembrane helix</keyword>
<reference evidence="2" key="1">
    <citation type="submission" date="2024-05" db="EMBL/GenBank/DDBJ databases">
        <title>Campylobacter coli isolated from environmental waters in Slovenia.</title>
        <authorList>
            <person name="Zautner A.E."/>
            <person name="Bunk B."/>
            <person name="Riedel T."/>
            <person name="Sproeer C."/>
        </authorList>
    </citation>
    <scope>NUCLEOTIDE SEQUENCE</scope>
    <source>
        <strain evidence="2">CCS1377</strain>
    </source>
</reference>
<feature type="transmembrane region" description="Helical" evidence="1">
    <location>
        <begin position="139"/>
        <end position="166"/>
    </location>
</feature>
<feature type="transmembrane region" description="Helical" evidence="1">
    <location>
        <begin position="20"/>
        <end position="51"/>
    </location>
</feature>
<protein>
    <recommendedName>
        <fullName evidence="3">DUF996 domain-containing protein</fullName>
    </recommendedName>
</protein>
<keyword evidence="1" id="KW-0472">Membrane</keyword>
<sequence>MENSQEILLQKKIKENRFKAIASIVCGFLGIIPYIGALFSLASLILFFIVLYDLKIYGGAKKLFINFFIALGILIFGSVIAVFMILEPRIGYSRFYFNGDNIFLGIAVFLILYVLIIALIFPFFKVFYYEIARVTKQKYFINVFWAYFIGICTLPLFSLGAIGILIGDILKLVAWIEFKEFDKQEFSNEEENLNRQEILNKEKFALSTQKVIFDFDLKWIKITMALSLILSAIAFGIINFCQK</sequence>
<dbReference type="AlphaFoldDB" id="A0AAU7E6P4"/>